<dbReference type="SUPFAM" id="SSF160240">
    <property type="entry name" value="Cation efflux protein cytoplasmic domain-like"/>
    <property type="match status" value="1"/>
</dbReference>
<evidence type="ECO:0000256" key="9">
    <source>
        <dbReference type="SAM" id="Phobius"/>
    </source>
</evidence>
<dbReference type="STRING" id="655355.SAMN05216283_108117"/>
<feature type="transmembrane region" description="Helical" evidence="9">
    <location>
        <begin position="158"/>
        <end position="179"/>
    </location>
</feature>
<keyword evidence="13" id="KW-1185">Reference proteome</keyword>
<dbReference type="SUPFAM" id="SSF161111">
    <property type="entry name" value="Cation efflux protein transmembrane domain-like"/>
    <property type="match status" value="1"/>
</dbReference>
<comment type="subcellular location">
    <subcellularLocation>
        <location evidence="1">Membrane</location>
        <topology evidence="1">Multi-pass membrane protein</topology>
    </subcellularLocation>
</comment>
<evidence type="ECO:0000256" key="8">
    <source>
        <dbReference type="ARBA" id="ARBA00023136"/>
    </source>
</evidence>
<keyword evidence="6 9" id="KW-1133">Transmembrane helix</keyword>
<evidence type="ECO:0000256" key="6">
    <source>
        <dbReference type="ARBA" id="ARBA00022989"/>
    </source>
</evidence>
<proteinExistence type="inferred from homology"/>
<dbReference type="AlphaFoldDB" id="A0A1I2JHM9"/>
<evidence type="ECO:0000313" key="12">
    <source>
        <dbReference type="EMBL" id="SFF52181.1"/>
    </source>
</evidence>
<evidence type="ECO:0000256" key="7">
    <source>
        <dbReference type="ARBA" id="ARBA00023065"/>
    </source>
</evidence>
<dbReference type="InterPro" id="IPR027470">
    <property type="entry name" value="Cation_efflux_CTD"/>
</dbReference>
<dbReference type="EMBL" id="FONW01000008">
    <property type="protein sequence ID" value="SFF52181.1"/>
    <property type="molecule type" value="Genomic_DNA"/>
</dbReference>
<keyword evidence="7" id="KW-0406">Ion transport</keyword>
<keyword evidence="5" id="KW-0862">Zinc</keyword>
<evidence type="ECO:0000256" key="2">
    <source>
        <dbReference type="ARBA" id="ARBA00008873"/>
    </source>
</evidence>
<keyword evidence="4 9" id="KW-0812">Transmembrane</keyword>
<evidence type="ECO:0000259" key="10">
    <source>
        <dbReference type="Pfam" id="PF01545"/>
    </source>
</evidence>
<evidence type="ECO:0000256" key="3">
    <source>
        <dbReference type="ARBA" id="ARBA00022448"/>
    </source>
</evidence>
<organism evidence="12 13">
    <name type="scientific">Sunxiuqinia elliptica</name>
    <dbReference type="NCBI Taxonomy" id="655355"/>
    <lineage>
        <taxon>Bacteria</taxon>
        <taxon>Pseudomonadati</taxon>
        <taxon>Bacteroidota</taxon>
        <taxon>Bacteroidia</taxon>
        <taxon>Marinilabiliales</taxon>
        <taxon>Prolixibacteraceae</taxon>
        <taxon>Sunxiuqinia</taxon>
    </lineage>
</organism>
<accession>A0A1I2JHM9</accession>
<evidence type="ECO:0000259" key="11">
    <source>
        <dbReference type="Pfam" id="PF16916"/>
    </source>
</evidence>
<dbReference type="PANTHER" id="PTHR11562:SF17">
    <property type="entry name" value="RE54080P-RELATED"/>
    <property type="match status" value="1"/>
</dbReference>
<name>A0A1I2JHM9_9BACT</name>
<dbReference type="Pfam" id="PF01545">
    <property type="entry name" value="Cation_efflux"/>
    <property type="match status" value="1"/>
</dbReference>
<dbReference type="InterPro" id="IPR002524">
    <property type="entry name" value="Cation_efflux"/>
</dbReference>
<feature type="transmembrane region" description="Helical" evidence="9">
    <location>
        <begin position="125"/>
        <end position="146"/>
    </location>
</feature>
<dbReference type="Pfam" id="PF16916">
    <property type="entry name" value="ZT_dimer"/>
    <property type="match status" value="1"/>
</dbReference>
<dbReference type="InterPro" id="IPR050681">
    <property type="entry name" value="CDF/SLC30A"/>
</dbReference>
<dbReference type="Gene3D" id="1.20.1510.10">
    <property type="entry name" value="Cation efflux protein transmembrane domain"/>
    <property type="match status" value="1"/>
</dbReference>
<evidence type="ECO:0000256" key="1">
    <source>
        <dbReference type="ARBA" id="ARBA00004141"/>
    </source>
</evidence>
<feature type="domain" description="Cation efflux protein cytoplasmic" evidence="11">
    <location>
        <begin position="219"/>
        <end position="292"/>
    </location>
</feature>
<gene>
    <name evidence="12" type="ORF">SAMN05216283_108117</name>
</gene>
<feature type="transmembrane region" description="Helical" evidence="9">
    <location>
        <begin position="191"/>
        <end position="208"/>
    </location>
</feature>
<sequence length="302" mass="32362">MGHGHTHNHNHNHGVDVSGYHKSFAIGIGLNITFIAVELFYGFLANSSALIADAGHNTGDVLGLVFAWIAIWLAGQSPKGRYSYGYKKSTILISVLNAIILFVAVGFILWDAIGKFVNPAPVGGTQVMIVASIGVVINTLTALMFVKGQKNDLNIKGAFLHMAADAAVSLGVVIAGLLIRSTGANWLDPVMSILIALIIIGGTWRLFVDSVNLALDATPEGIQLDEVSQTLLAHEDVVEVHDLHIWAMSTSENAMSAHITVEAQSSPKLLGEIRGLLAEKFHLSHTTIQLETKEVQLQCQSC</sequence>
<dbReference type="PANTHER" id="PTHR11562">
    <property type="entry name" value="CATION EFFLUX PROTEIN/ ZINC TRANSPORTER"/>
    <property type="match status" value="1"/>
</dbReference>
<dbReference type="InterPro" id="IPR027469">
    <property type="entry name" value="Cation_efflux_TMD_sf"/>
</dbReference>
<dbReference type="RefSeq" id="WP_093920629.1">
    <property type="nucleotide sequence ID" value="NZ_FONW01000008.1"/>
</dbReference>
<dbReference type="GO" id="GO:0005385">
    <property type="term" value="F:zinc ion transmembrane transporter activity"/>
    <property type="evidence" value="ECO:0007669"/>
    <property type="project" value="TreeGrafter"/>
</dbReference>
<evidence type="ECO:0000313" key="13">
    <source>
        <dbReference type="Proteomes" id="UP000198964"/>
    </source>
</evidence>
<keyword evidence="8 9" id="KW-0472">Membrane</keyword>
<dbReference type="InterPro" id="IPR036837">
    <property type="entry name" value="Cation_efflux_CTD_sf"/>
</dbReference>
<protein>
    <submittedName>
        <fullName evidence="12">Cobalt-zinc-cadmium efflux system protein</fullName>
    </submittedName>
</protein>
<dbReference type="InterPro" id="IPR058533">
    <property type="entry name" value="Cation_efflux_TM"/>
</dbReference>
<reference evidence="12 13" key="1">
    <citation type="submission" date="2016-10" db="EMBL/GenBank/DDBJ databases">
        <authorList>
            <person name="de Groot N.N."/>
        </authorList>
    </citation>
    <scope>NUCLEOTIDE SEQUENCE [LARGE SCALE GENOMIC DNA]</scope>
    <source>
        <strain evidence="12 13">CGMCC 1.9156</strain>
    </source>
</reference>
<feature type="domain" description="Cation efflux protein transmembrane" evidence="10">
    <location>
        <begin position="26"/>
        <end position="211"/>
    </location>
</feature>
<dbReference type="Proteomes" id="UP000198964">
    <property type="component" value="Unassembled WGS sequence"/>
</dbReference>
<evidence type="ECO:0000256" key="4">
    <source>
        <dbReference type="ARBA" id="ARBA00022692"/>
    </source>
</evidence>
<dbReference type="GO" id="GO:0005886">
    <property type="term" value="C:plasma membrane"/>
    <property type="evidence" value="ECO:0007669"/>
    <property type="project" value="TreeGrafter"/>
</dbReference>
<comment type="similarity">
    <text evidence="2">Belongs to the cation diffusion facilitator (CDF) transporter (TC 2.A.4) family. SLC30A subfamily.</text>
</comment>
<keyword evidence="5" id="KW-0864">Zinc transport</keyword>
<feature type="transmembrane region" description="Helical" evidence="9">
    <location>
        <begin position="23"/>
        <end position="41"/>
    </location>
</feature>
<keyword evidence="3" id="KW-0813">Transport</keyword>
<evidence type="ECO:0000256" key="5">
    <source>
        <dbReference type="ARBA" id="ARBA00022906"/>
    </source>
</evidence>
<dbReference type="NCBIfam" id="TIGR01297">
    <property type="entry name" value="CDF"/>
    <property type="match status" value="1"/>
</dbReference>
<feature type="transmembrane region" description="Helical" evidence="9">
    <location>
        <begin position="90"/>
        <end position="113"/>
    </location>
</feature>